<keyword evidence="4" id="KW-1185">Reference proteome</keyword>
<feature type="chain" id="PRO_5029738950" evidence="2">
    <location>
        <begin position="25"/>
        <end position="223"/>
    </location>
</feature>
<keyword evidence="2" id="KW-0732">Signal</keyword>
<feature type="region of interest" description="Disordered" evidence="1">
    <location>
        <begin position="159"/>
        <end position="205"/>
    </location>
</feature>
<accession>A0A7M7QA40</accession>
<feature type="signal peptide" evidence="2">
    <location>
        <begin position="1"/>
        <end position="24"/>
    </location>
</feature>
<protein>
    <submittedName>
        <fullName evidence="3">Uncharacterized protein</fullName>
    </submittedName>
</protein>
<evidence type="ECO:0000313" key="4">
    <source>
        <dbReference type="Proteomes" id="UP000002358"/>
    </source>
</evidence>
<feature type="compositionally biased region" description="Polar residues" evidence="1">
    <location>
        <begin position="173"/>
        <end position="182"/>
    </location>
</feature>
<dbReference type="OrthoDB" id="8188574at2759"/>
<feature type="region of interest" description="Disordered" evidence="1">
    <location>
        <begin position="131"/>
        <end position="150"/>
    </location>
</feature>
<dbReference type="RefSeq" id="XP_031782797.1">
    <property type="nucleotide sequence ID" value="XM_031926937.2"/>
</dbReference>
<dbReference type="KEGG" id="nvi:100115352"/>
<dbReference type="Proteomes" id="UP000002358">
    <property type="component" value="Chromosome 1"/>
</dbReference>
<proteinExistence type="predicted"/>
<evidence type="ECO:0000256" key="1">
    <source>
        <dbReference type="SAM" id="MobiDB-lite"/>
    </source>
</evidence>
<name>A0A7M7QA40_NASVI</name>
<reference evidence="3" key="1">
    <citation type="submission" date="2021-01" db="UniProtKB">
        <authorList>
            <consortium name="EnsemblMetazoa"/>
        </authorList>
    </citation>
    <scope>IDENTIFICATION</scope>
</reference>
<dbReference type="EnsemblMetazoa" id="XM_031926937">
    <property type="protein sequence ID" value="XP_031782797"/>
    <property type="gene ID" value="LOC100115352"/>
</dbReference>
<organism evidence="3 4">
    <name type="scientific">Nasonia vitripennis</name>
    <name type="common">Parasitic wasp</name>
    <dbReference type="NCBI Taxonomy" id="7425"/>
    <lineage>
        <taxon>Eukaryota</taxon>
        <taxon>Metazoa</taxon>
        <taxon>Ecdysozoa</taxon>
        <taxon>Arthropoda</taxon>
        <taxon>Hexapoda</taxon>
        <taxon>Insecta</taxon>
        <taxon>Pterygota</taxon>
        <taxon>Neoptera</taxon>
        <taxon>Endopterygota</taxon>
        <taxon>Hymenoptera</taxon>
        <taxon>Apocrita</taxon>
        <taxon>Proctotrupomorpha</taxon>
        <taxon>Chalcidoidea</taxon>
        <taxon>Pteromalidae</taxon>
        <taxon>Pteromalinae</taxon>
        <taxon>Nasonia</taxon>
    </lineage>
</organism>
<feature type="compositionally biased region" description="Basic and acidic residues" evidence="1">
    <location>
        <begin position="131"/>
        <end position="149"/>
    </location>
</feature>
<dbReference type="GeneID" id="100115352"/>
<dbReference type="OMA" id="EHADFQM"/>
<evidence type="ECO:0000313" key="3">
    <source>
        <dbReference type="EnsemblMetazoa" id="XP_031782797"/>
    </source>
</evidence>
<dbReference type="InParanoid" id="A0A7M7QA40"/>
<dbReference type="AlphaFoldDB" id="A0A7M7QA40"/>
<evidence type="ECO:0000256" key="2">
    <source>
        <dbReference type="SAM" id="SignalP"/>
    </source>
</evidence>
<sequence>MPSSNAKAVALAALLLLLGHCANSLIIPEELPTILSLIYSNIPPIKKGTDSRLGLGFRLGEHADFQVLLELGPQKETDPIGNDVDSKRKRAATMIAAMRGDLGPWAQAVAKYQMEQKIKKVLEKYKLSPEKASKSKDYADKNTEDKSEGNEWLSKWSQGLEVNPDSPAPVPEYTSTRKNLSHVNRMRVVNVPSTSDSQKDSAKSDLDILRQLFGNNTNEAKSA</sequence>